<dbReference type="Gene3D" id="1.25.40.10">
    <property type="entry name" value="Tetratricopeptide repeat domain"/>
    <property type="match status" value="1"/>
</dbReference>
<evidence type="ECO:0000313" key="3">
    <source>
        <dbReference type="EMBL" id="MBZ4038556.1"/>
    </source>
</evidence>
<sequence length="179" mass="18580">MTRAIKSALVGTGLAGLLAACATGTPEPAVPAFDTAAAVRAVRAAGEVDDKELSVQPLRDPQVEDLRQDAVALEARGMVQGAADALDRALAITPDDPALLQERAELALLLGDTGMAAQLATRAFELGSQVGPLCRRHWETIAQVRLATPSPAEGAPAAASVEQARERRDACTVAPPPRF</sequence>
<dbReference type="EMBL" id="JAINZW010000001">
    <property type="protein sequence ID" value="MBZ4038556.1"/>
    <property type="molecule type" value="Genomic_DNA"/>
</dbReference>
<gene>
    <name evidence="3" type="ORF">K6753_03260</name>
</gene>
<protein>
    <submittedName>
        <fullName evidence="3">Tetratricopeptide repeat protein</fullName>
    </submittedName>
</protein>
<keyword evidence="4" id="KW-1185">Reference proteome</keyword>
<accession>A0ABS7T3V6</accession>
<proteinExistence type="predicted"/>
<comment type="caution">
    <text evidence="3">The sequence shown here is derived from an EMBL/GenBank/DDBJ whole genome shotgun (WGS) entry which is preliminary data.</text>
</comment>
<dbReference type="RefSeq" id="WP_223674735.1">
    <property type="nucleotide sequence ID" value="NZ_JAINZW010000001.1"/>
</dbReference>
<dbReference type="PROSITE" id="PS51257">
    <property type="entry name" value="PROKAR_LIPOPROTEIN"/>
    <property type="match status" value="1"/>
</dbReference>
<keyword evidence="2" id="KW-0732">Signal</keyword>
<evidence type="ECO:0000313" key="4">
    <source>
        <dbReference type="Proteomes" id="UP001430954"/>
    </source>
</evidence>
<evidence type="ECO:0000256" key="2">
    <source>
        <dbReference type="SAM" id="SignalP"/>
    </source>
</evidence>
<feature type="compositionally biased region" description="Low complexity" evidence="1">
    <location>
        <begin position="149"/>
        <end position="159"/>
    </location>
</feature>
<name>A0ABS7T3V6_9GAMM</name>
<reference evidence="3 4" key="1">
    <citation type="submission" date="2021-09" db="EMBL/GenBank/DDBJ databases">
        <title>Lysobacter sp. 13A isolated from the river sediment.</title>
        <authorList>
            <person name="Liu H."/>
            <person name="Li S."/>
            <person name="Mao S."/>
        </authorList>
    </citation>
    <scope>NUCLEOTIDE SEQUENCE [LARGE SCALE GENOMIC DNA]</scope>
    <source>
        <strain evidence="3 4">13A</strain>
    </source>
</reference>
<dbReference type="Proteomes" id="UP001430954">
    <property type="component" value="Unassembled WGS sequence"/>
</dbReference>
<feature type="chain" id="PRO_5047527883" evidence="2">
    <location>
        <begin position="23"/>
        <end position="179"/>
    </location>
</feature>
<evidence type="ECO:0000256" key="1">
    <source>
        <dbReference type="SAM" id="MobiDB-lite"/>
    </source>
</evidence>
<organism evidence="3 4">
    <name type="scientific">Novilysobacter selenitireducens</name>
    <dbReference type="NCBI Taxonomy" id="2872639"/>
    <lineage>
        <taxon>Bacteria</taxon>
        <taxon>Pseudomonadati</taxon>
        <taxon>Pseudomonadota</taxon>
        <taxon>Gammaproteobacteria</taxon>
        <taxon>Lysobacterales</taxon>
        <taxon>Lysobacteraceae</taxon>
        <taxon>Novilysobacter</taxon>
    </lineage>
</organism>
<feature type="region of interest" description="Disordered" evidence="1">
    <location>
        <begin position="149"/>
        <end position="179"/>
    </location>
</feature>
<dbReference type="InterPro" id="IPR011990">
    <property type="entry name" value="TPR-like_helical_dom_sf"/>
</dbReference>
<dbReference type="SUPFAM" id="SSF48452">
    <property type="entry name" value="TPR-like"/>
    <property type="match status" value="1"/>
</dbReference>
<feature type="signal peptide" evidence="2">
    <location>
        <begin position="1"/>
        <end position="22"/>
    </location>
</feature>